<accession>A0ABT2Z614</accession>
<evidence type="ECO:0000313" key="2">
    <source>
        <dbReference type="EMBL" id="MCV2866510.1"/>
    </source>
</evidence>
<keyword evidence="1" id="KW-0732">Signal</keyword>
<reference evidence="2 3" key="1">
    <citation type="submission" date="2022-10" db="EMBL/GenBank/DDBJ databases">
        <title>Defluviimonas sp. nov., isolated from ocean surface water.</title>
        <authorList>
            <person name="He W."/>
            <person name="Wang L."/>
            <person name="Zhang D.-F."/>
        </authorList>
    </citation>
    <scope>NUCLEOTIDE SEQUENCE [LARGE SCALE GENOMIC DNA]</scope>
    <source>
        <strain evidence="2 3">WL0075</strain>
    </source>
</reference>
<dbReference type="RefSeq" id="WP_263723047.1">
    <property type="nucleotide sequence ID" value="NZ_JAOWLA010000020.1"/>
</dbReference>
<proteinExistence type="predicted"/>
<feature type="signal peptide" evidence="1">
    <location>
        <begin position="1"/>
        <end position="21"/>
    </location>
</feature>
<organism evidence="2 3">
    <name type="scientific">Albidovulum sediminicola</name>
    <dbReference type="NCBI Taxonomy" id="2984331"/>
    <lineage>
        <taxon>Bacteria</taxon>
        <taxon>Pseudomonadati</taxon>
        <taxon>Pseudomonadota</taxon>
        <taxon>Alphaproteobacteria</taxon>
        <taxon>Rhodobacterales</taxon>
        <taxon>Paracoccaceae</taxon>
        <taxon>Albidovulum</taxon>
    </lineage>
</organism>
<comment type="caution">
    <text evidence="2">The sequence shown here is derived from an EMBL/GenBank/DDBJ whole genome shotgun (WGS) entry which is preliminary data.</text>
</comment>
<dbReference type="EMBL" id="JAOWLA010000020">
    <property type="protein sequence ID" value="MCV2866510.1"/>
    <property type="molecule type" value="Genomic_DNA"/>
</dbReference>
<keyword evidence="3" id="KW-1185">Reference proteome</keyword>
<name>A0ABT2Z614_9RHOB</name>
<gene>
    <name evidence="2" type="ORF">OE647_17470</name>
</gene>
<evidence type="ECO:0000256" key="1">
    <source>
        <dbReference type="SAM" id="SignalP"/>
    </source>
</evidence>
<dbReference type="Proteomes" id="UP001652503">
    <property type="component" value="Unassembled WGS sequence"/>
</dbReference>
<dbReference type="PROSITE" id="PS51257">
    <property type="entry name" value="PROKAR_LIPOPROTEIN"/>
    <property type="match status" value="1"/>
</dbReference>
<protein>
    <submittedName>
        <fullName evidence="2">Uncharacterized protein</fullName>
    </submittedName>
</protein>
<sequence length="46" mass="4509">MPRIHMILALCALAALSGCGAVIVGAGGAVIADQVVEDQQGGDGLF</sequence>
<feature type="chain" id="PRO_5047411596" evidence="1">
    <location>
        <begin position="22"/>
        <end position="46"/>
    </location>
</feature>
<evidence type="ECO:0000313" key="3">
    <source>
        <dbReference type="Proteomes" id="UP001652503"/>
    </source>
</evidence>